<proteinExistence type="predicted"/>
<dbReference type="Pfam" id="PF19124">
    <property type="entry name" value="DUF5808"/>
    <property type="match status" value="1"/>
</dbReference>
<feature type="transmembrane region" description="Helical" evidence="1">
    <location>
        <begin position="81"/>
        <end position="104"/>
    </location>
</feature>
<feature type="transmembrane region" description="Helical" evidence="1">
    <location>
        <begin position="54"/>
        <end position="75"/>
    </location>
</feature>
<organism evidence="4 5">
    <name type="scientific">Paenibacillus physcomitrellae</name>
    <dbReference type="NCBI Taxonomy" id="1619311"/>
    <lineage>
        <taxon>Bacteria</taxon>
        <taxon>Bacillati</taxon>
        <taxon>Bacillota</taxon>
        <taxon>Bacilli</taxon>
        <taxon>Bacillales</taxon>
        <taxon>Paenibacillaceae</taxon>
        <taxon>Paenibacillus</taxon>
    </lineage>
</organism>
<accession>A0ABQ1GU11</accession>
<feature type="transmembrane region" description="Helical" evidence="1">
    <location>
        <begin position="236"/>
        <end position="260"/>
    </location>
</feature>
<name>A0ABQ1GU11_9BACL</name>
<keyword evidence="5" id="KW-1185">Reference proteome</keyword>
<keyword evidence="1" id="KW-0812">Transmembrane</keyword>
<evidence type="ECO:0000313" key="4">
    <source>
        <dbReference type="EMBL" id="GGA50085.1"/>
    </source>
</evidence>
<dbReference type="Pfam" id="PF07853">
    <property type="entry name" value="DUF1648"/>
    <property type="match status" value="1"/>
</dbReference>
<gene>
    <name evidence="4" type="ORF">GCM10010917_39220</name>
</gene>
<evidence type="ECO:0000259" key="3">
    <source>
        <dbReference type="Pfam" id="PF19124"/>
    </source>
</evidence>
<feature type="domain" description="DUF5808" evidence="3">
    <location>
        <begin position="327"/>
        <end position="352"/>
    </location>
</feature>
<evidence type="ECO:0000313" key="5">
    <source>
        <dbReference type="Proteomes" id="UP000609323"/>
    </source>
</evidence>
<dbReference type="PANTHER" id="PTHR37810:SF9">
    <property type="entry name" value="MEMBRANE PROTEIN"/>
    <property type="match status" value="1"/>
</dbReference>
<feature type="transmembrane region" description="Helical" evidence="1">
    <location>
        <begin position="266"/>
        <end position="287"/>
    </location>
</feature>
<feature type="transmembrane region" description="Helical" evidence="1">
    <location>
        <begin position="189"/>
        <end position="210"/>
    </location>
</feature>
<evidence type="ECO:0000256" key="1">
    <source>
        <dbReference type="SAM" id="Phobius"/>
    </source>
</evidence>
<dbReference type="RefSeq" id="WP_094095264.1">
    <property type="nucleotide sequence ID" value="NZ_BMHF01000020.1"/>
</dbReference>
<feature type="transmembrane region" description="Helical" evidence="1">
    <location>
        <begin position="6"/>
        <end position="26"/>
    </location>
</feature>
<sequence length="370" mass="41210">MNTINVALFCLIFIPISLLQIALPYLTRRTISFGITISEEVWNSTPVADMRKRYALLSTAFCLILGIAFGVAAIQMNGNTLGIAIAGFAIVLLIGTFALHLYFYGKMKALKASLPAAPAPGKTALSLDTSFRKQRLVMSGKWYLIHLAVIIACAVFALAQYDRIPEQIPMHYDLNGNVDRMEDKSIRLLLLPNLLQLFMTGLLLFINFIIYKSKQQLNPADPQESSRTNAAFRRRWSVFNFAMSLLLVMLFFFMQLTMIYSIDPKWIFPVALAVPILIIAGSIWLSFSTGQSGTRLARKSGAGGNPTAVPVDDDRHWKLGGSTYYNPNDPSLFIEKRVGIGWTVNFARPLAWVFVLAPFVIIALLLVFTS</sequence>
<keyword evidence="1" id="KW-1133">Transmembrane helix</keyword>
<reference evidence="5" key="1">
    <citation type="journal article" date="2019" name="Int. J. Syst. Evol. Microbiol.">
        <title>The Global Catalogue of Microorganisms (GCM) 10K type strain sequencing project: providing services to taxonomists for standard genome sequencing and annotation.</title>
        <authorList>
            <consortium name="The Broad Institute Genomics Platform"/>
            <consortium name="The Broad Institute Genome Sequencing Center for Infectious Disease"/>
            <person name="Wu L."/>
            <person name="Ma J."/>
        </authorList>
    </citation>
    <scope>NUCLEOTIDE SEQUENCE [LARGE SCALE GENOMIC DNA]</scope>
    <source>
        <strain evidence="5">CGMCC 1.15044</strain>
    </source>
</reference>
<evidence type="ECO:0000259" key="2">
    <source>
        <dbReference type="Pfam" id="PF07853"/>
    </source>
</evidence>
<dbReference type="Proteomes" id="UP000609323">
    <property type="component" value="Unassembled WGS sequence"/>
</dbReference>
<feature type="domain" description="DUF1648" evidence="2">
    <location>
        <begin position="149"/>
        <end position="194"/>
    </location>
</feature>
<protein>
    <submittedName>
        <fullName evidence="4">Membrane protein</fullName>
    </submittedName>
</protein>
<dbReference type="PIRSF" id="PIRSF032908">
    <property type="entry name" value="UCP032908"/>
    <property type="match status" value="1"/>
</dbReference>
<dbReference type="PANTHER" id="PTHR37810">
    <property type="entry name" value="IMMUNITY PROTEIN SDPI"/>
    <property type="match status" value="1"/>
</dbReference>
<dbReference type="InterPro" id="IPR012867">
    <property type="entry name" value="DUF1648"/>
</dbReference>
<comment type="caution">
    <text evidence="4">The sequence shown here is derived from an EMBL/GenBank/DDBJ whole genome shotgun (WGS) entry which is preliminary data.</text>
</comment>
<dbReference type="EMBL" id="BMHF01000020">
    <property type="protein sequence ID" value="GGA50085.1"/>
    <property type="molecule type" value="Genomic_DNA"/>
</dbReference>
<dbReference type="InterPro" id="IPR043831">
    <property type="entry name" value="DUF5808"/>
</dbReference>
<dbReference type="InterPro" id="IPR014574">
    <property type="entry name" value="UCP032908"/>
</dbReference>
<feature type="transmembrane region" description="Helical" evidence="1">
    <location>
        <begin position="142"/>
        <end position="161"/>
    </location>
</feature>
<feature type="transmembrane region" description="Helical" evidence="1">
    <location>
        <begin position="350"/>
        <end position="368"/>
    </location>
</feature>
<keyword evidence="1" id="KW-0472">Membrane</keyword>